<dbReference type="InterPro" id="IPR008927">
    <property type="entry name" value="6-PGluconate_DH-like_C_sf"/>
</dbReference>
<dbReference type="InterPro" id="IPR013328">
    <property type="entry name" value="6PGD_dom2"/>
</dbReference>
<comment type="caution">
    <text evidence="5">The sequence shown here is derived from an EMBL/GenBank/DDBJ whole genome shotgun (WGS) entry which is preliminary data.</text>
</comment>
<evidence type="ECO:0000313" key="6">
    <source>
        <dbReference type="Proteomes" id="UP001595833"/>
    </source>
</evidence>
<evidence type="ECO:0000313" key="5">
    <source>
        <dbReference type="EMBL" id="MFC5056090.1"/>
    </source>
</evidence>
<dbReference type="Gene3D" id="1.10.1040.10">
    <property type="entry name" value="N-(1-d-carboxylethyl)-l-norvaline Dehydrogenase, domain 2"/>
    <property type="match status" value="1"/>
</dbReference>
<dbReference type="Pfam" id="PF08125">
    <property type="entry name" value="Mannitol_dh_C"/>
    <property type="match status" value="1"/>
</dbReference>
<evidence type="ECO:0000256" key="1">
    <source>
        <dbReference type="ARBA" id="ARBA00023002"/>
    </source>
</evidence>
<dbReference type="PRINTS" id="PR00084">
    <property type="entry name" value="MTLDHDRGNASE"/>
</dbReference>
<feature type="domain" description="Mannitol dehydrogenase N-terminal" evidence="3">
    <location>
        <begin position="31"/>
        <end position="280"/>
    </location>
</feature>
<dbReference type="SUPFAM" id="SSF48179">
    <property type="entry name" value="6-phosphogluconate dehydrogenase C-terminal domain-like"/>
    <property type="match status" value="1"/>
</dbReference>
<name>A0ABV9Y080_9PSEU</name>
<feature type="domain" description="Mannitol dehydrogenase C-terminal" evidence="4">
    <location>
        <begin position="289"/>
        <end position="471"/>
    </location>
</feature>
<dbReference type="PANTHER" id="PTHR43362:SF1">
    <property type="entry name" value="MANNITOL DEHYDROGENASE 2-RELATED"/>
    <property type="match status" value="1"/>
</dbReference>
<keyword evidence="6" id="KW-1185">Reference proteome</keyword>
<dbReference type="InterPro" id="IPR000669">
    <property type="entry name" value="Mannitol_DH"/>
</dbReference>
<gene>
    <name evidence="5" type="ORF">ACFPFM_20320</name>
</gene>
<reference evidence="6" key="1">
    <citation type="journal article" date="2019" name="Int. J. Syst. Evol. Microbiol.">
        <title>The Global Catalogue of Microorganisms (GCM) 10K type strain sequencing project: providing services to taxonomists for standard genome sequencing and annotation.</title>
        <authorList>
            <consortium name="The Broad Institute Genomics Platform"/>
            <consortium name="The Broad Institute Genome Sequencing Center for Infectious Disease"/>
            <person name="Wu L."/>
            <person name="Ma J."/>
        </authorList>
    </citation>
    <scope>NUCLEOTIDE SEQUENCE [LARGE SCALE GENOMIC DNA]</scope>
    <source>
        <strain evidence="6">KCTC 12848</strain>
    </source>
</reference>
<evidence type="ECO:0000256" key="2">
    <source>
        <dbReference type="ARBA" id="ARBA00048615"/>
    </source>
</evidence>
<dbReference type="SUPFAM" id="SSF51735">
    <property type="entry name" value="NAD(P)-binding Rossmann-fold domains"/>
    <property type="match status" value="1"/>
</dbReference>
<protein>
    <submittedName>
        <fullName evidence="5">Mannitol dehydrogenase family protein</fullName>
    </submittedName>
</protein>
<sequence length="479" mass="50573">MTAVDRLTGATAARLPAALRPAVDPRDLEARVVHLGLGAFHRAHQAVYTENAAARTGEPWGIAAVASNSRHVVTALREQDRLYSVTDREPGGPRVRVVGSLVRALHGGDDADEVTALLAAPTTTVVTLTVTEKAYHRRPGTTGLDTAAPAIAADLAADRPATAVGRLAHGLAARARAGGAPISVVSCDNTAGNGDVLRGVVRGYVEASPWPDRDRVLRWLDESAAFPSTVVDRIVPATSDADERVAADALGLRDAAAVAGEPYRQWVLQDRFAAARPAWERDGALLVADVAPYQLTKLRLLNGCHSALAYLGAAAGCATVREVLHTRWGERFVRAFGAEVAATLPPGGPEPTAYVDELVRRFGNPAMRHELRQIGSDGSLKVPERWFDPLRALDRAPLLELALAGWVASTRPGDDGPATGATDPLADRLAGPWHDRLAPADLVGALLRLVGAPDLADRADLTSSVAAHLPALRAGRIEF</sequence>
<dbReference type="InterPro" id="IPR013131">
    <property type="entry name" value="Mannitol_DH_N"/>
</dbReference>
<dbReference type="InterPro" id="IPR013118">
    <property type="entry name" value="Mannitol_DH_C"/>
</dbReference>
<dbReference type="EMBL" id="JBHSJB010000018">
    <property type="protein sequence ID" value="MFC5056090.1"/>
    <property type="molecule type" value="Genomic_DNA"/>
</dbReference>
<accession>A0ABV9Y080</accession>
<dbReference type="Pfam" id="PF01232">
    <property type="entry name" value="Mannitol_dh"/>
    <property type="match status" value="1"/>
</dbReference>
<dbReference type="InterPro" id="IPR050988">
    <property type="entry name" value="Mannitol_DH/Oxidoreductase"/>
</dbReference>
<organism evidence="5 6">
    <name type="scientific">Saccharothrix xinjiangensis</name>
    <dbReference type="NCBI Taxonomy" id="204798"/>
    <lineage>
        <taxon>Bacteria</taxon>
        <taxon>Bacillati</taxon>
        <taxon>Actinomycetota</taxon>
        <taxon>Actinomycetes</taxon>
        <taxon>Pseudonocardiales</taxon>
        <taxon>Pseudonocardiaceae</taxon>
        <taxon>Saccharothrix</taxon>
    </lineage>
</organism>
<dbReference type="Proteomes" id="UP001595833">
    <property type="component" value="Unassembled WGS sequence"/>
</dbReference>
<dbReference type="RefSeq" id="WP_344039611.1">
    <property type="nucleotide sequence ID" value="NZ_BAAAKE010000017.1"/>
</dbReference>
<dbReference type="Gene3D" id="3.40.50.720">
    <property type="entry name" value="NAD(P)-binding Rossmann-like Domain"/>
    <property type="match status" value="1"/>
</dbReference>
<dbReference type="PANTHER" id="PTHR43362">
    <property type="entry name" value="MANNITOL DEHYDROGENASE DSF1-RELATED"/>
    <property type="match status" value="1"/>
</dbReference>
<keyword evidence="1" id="KW-0560">Oxidoreductase</keyword>
<dbReference type="InterPro" id="IPR036291">
    <property type="entry name" value="NAD(P)-bd_dom_sf"/>
</dbReference>
<evidence type="ECO:0000259" key="4">
    <source>
        <dbReference type="Pfam" id="PF08125"/>
    </source>
</evidence>
<comment type="catalytic activity">
    <reaction evidence="2">
        <text>D-mannitol 1-phosphate + NAD(+) = beta-D-fructose 6-phosphate + NADH + H(+)</text>
        <dbReference type="Rhea" id="RHEA:19661"/>
        <dbReference type="ChEBI" id="CHEBI:15378"/>
        <dbReference type="ChEBI" id="CHEBI:57540"/>
        <dbReference type="ChEBI" id="CHEBI:57634"/>
        <dbReference type="ChEBI" id="CHEBI:57945"/>
        <dbReference type="ChEBI" id="CHEBI:61381"/>
        <dbReference type="EC" id="1.1.1.17"/>
    </reaction>
</comment>
<evidence type="ECO:0000259" key="3">
    <source>
        <dbReference type="Pfam" id="PF01232"/>
    </source>
</evidence>
<proteinExistence type="predicted"/>